<protein>
    <submittedName>
        <fullName evidence="10">Permease</fullName>
    </submittedName>
</protein>
<keyword evidence="4 7" id="KW-1133">Transmembrane helix</keyword>
<evidence type="ECO:0000313" key="10">
    <source>
        <dbReference type="EMBL" id="AHG93761.1"/>
    </source>
</evidence>
<dbReference type="RefSeq" id="WP_025415052.1">
    <property type="nucleotide sequence ID" value="NZ_CP007130.1"/>
</dbReference>
<feature type="transmembrane region" description="Helical" evidence="7">
    <location>
        <begin position="678"/>
        <end position="701"/>
    </location>
</feature>
<organism evidence="10 11">
    <name type="scientific">Gemmatirosa kalamazoonensis</name>
    <dbReference type="NCBI Taxonomy" id="861299"/>
    <lineage>
        <taxon>Bacteria</taxon>
        <taxon>Pseudomonadati</taxon>
        <taxon>Gemmatimonadota</taxon>
        <taxon>Gemmatimonadia</taxon>
        <taxon>Gemmatimonadales</taxon>
        <taxon>Gemmatimonadaceae</taxon>
        <taxon>Gemmatirosa</taxon>
    </lineage>
</organism>
<dbReference type="PANTHER" id="PTHR30572">
    <property type="entry name" value="MEMBRANE COMPONENT OF TRANSPORTER-RELATED"/>
    <property type="match status" value="1"/>
</dbReference>
<feature type="domain" description="ABC3 transporter permease C-terminal" evidence="8">
    <location>
        <begin position="685"/>
        <end position="793"/>
    </location>
</feature>
<accession>W0RSW0</accession>
<feature type="transmembrane region" description="Helical" evidence="7">
    <location>
        <begin position="261"/>
        <end position="285"/>
    </location>
</feature>
<dbReference type="PANTHER" id="PTHR30572:SF4">
    <property type="entry name" value="ABC TRANSPORTER PERMEASE YTRF"/>
    <property type="match status" value="1"/>
</dbReference>
<proteinExistence type="inferred from homology"/>
<feature type="domain" description="MacB-like periplasmic core" evidence="9">
    <location>
        <begin position="449"/>
        <end position="647"/>
    </location>
</feature>
<evidence type="ECO:0000256" key="7">
    <source>
        <dbReference type="SAM" id="Phobius"/>
    </source>
</evidence>
<dbReference type="Pfam" id="PF02687">
    <property type="entry name" value="FtsX"/>
    <property type="match status" value="2"/>
</dbReference>
<feature type="transmembrane region" description="Helical" evidence="7">
    <location>
        <begin position="769"/>
        <end position="788"/>
    </location>
</feature>
<evidence type="ECO:0000256" key="5">
    <source>
        <dbReference type="ARBA" id="ARBA00023136"/>
    </source>
</evidence>
<evidence type="ECO:0000256" key="6">
    <source>
        <dbReference type="ARBA" id="ARBA00038076"/>
    </source>
</evidence>
<dbReference type="Proteomes" id="UP000019151">
    <property type="component" value="Plasmid 2"/>
</dbReference>
<dbReference type="InterPro" id="IPR050250">
    <property type="entry name" value="Macrolide_Exporter_MacB"/>
</dbReference>
<dbReference type="GO" id="GO:0005886">
    <property type="term" value="C:plasma membrane"/>
    <property type="evidence" value="ECO:0007669"/>
    <property type="project" value="UniProtKB-SubCell"/>
</dbReference>
<keyword evidence="10" id="KW-0614">Plasmid</keyword>
<dbReference type="InterPro" id="IPR017800">
    <property type="entry name" value="ADOP"/>
</dbReference>
<dbReference type="NCBIfam" id="TIGR03434">
    <property type="entry name" value="ADOP"/>
    <property type="match status" value="1"/>
</dbReference>
<feature type="domain" description="ABC3 transporter permease C-terminal" evidence="8">
    <location>
        <begin position="268"/>
        <end position="380"/>
    </location>
</feature>
<comment type="subcellular location">
    <subcellularLocation>
        <location evidence="1">Cell membrane</location>
        <topology evidence="1">Multi-pass membrane protein</topology>
    </subcellularLocation>
</comment>
<dbReference type="PATRIC" id="fig|861299.3.peg.6290"/>
<feature type="transmembrane region" description="Helical" evidence="7">
    <location>
        <begin position="359"/>
        <end position="379"/>
    </location>
</feature>
<dbReference type="Pfam" id="PF12704">
    <property type="entry name" value="MacB_PCD"/>
    <property type="match status" value="2"/>
</dbReference>
<comment type="similarity">
    <text evidence="6">Belongs to the ABC-4 integral membrane protein family.</text>
</comment>
<dbReference type="EMBL" id="CP007130">
    <property type="protein sequence ID" value="AHG93761.1"/>
    <property type="molecule type" value="Genomic_DNA"/>
</dbReference>
<keyword evidence="5 7" id="KW-0472">Membrane</keyword>
<keyword evidence="3 7" id="KW-0812">Transmembrane</keyword>
<evidence type="ECO:0000313" key="11">
    <source>
        <dbReference type="Proteomes" id="UP000019151"/>
    </source>
</evidence>
<keyword evidence="2" id="KW-1003">Cell membrane</keyword>
<dbReference type="KEGG" id="gba:J421_6226"/>
<dbReference type="OrthoDB" id="127329at2"/>
<evidence type="ECO:0000256" key="1">
    <source>
        <dbReference type="ARBA" id="ARBA00004651"/>
    </source>
</evidence>
<feature type="domain" description="MacB-like periplasmic core" evidence="9">
    <location>
        <begin position="18"/>
        <end position="228"/>
    </location>
</feature>
<dbReference type="eggNOG" id="COG0577">
    <property type="taxonomic scope" value="Bacteria"/>
</dbReference>
<evidence type="ECO:0000256" key="2">
    <source>
        <dbReference type="ARBA" id="ARBA00022475"/>
    </source>
</evidence>
<feature type="transmembrane region" description="Helical" evidence="7">
    <location>
        <begin position="734"/>
        <end position="757"/>
    </location>
</feature>
<gene>
    <name evidence="10" type="ORF">J421_6226</name>
</gene>
<evidence type="ECO:0000259" key="9">
    <source>
        <dbReference type="Pfam" id="PF12704"/>
    </source>
</evidence>
<dbReference type="GO" id="GO:0022857">
    <property type="term" value="F:transmembrane transporter activity"/>
    <property type="evidence" value="ECO:0007669"/>
    <property type="project" value="TreeGrafter"/>
</dbReference>
<dbReference type="InParanoid" id="W0RSW0"/>
<evidence type="ECO:0000259" key="8">
    <source>
        <dbReference type="Pfam" id="PF02687"/>
    </source>
</evidence>
<geneLocation type="plasmid" evidence="10 11">
    <name>2</name>
</geneLocation>
<sequence length="805" mass="82916">MTDLRLALRSLAKRPLFTATALVALALGIGAGAAVLGVVNAVLLRPLAYADPSRLVVVLHGGSRPVAPANFLDWRRDTRSFARMGAAEMWGPTLTGGTAAEKVAALRVTGDVFPLLGVAPLLGRAVRAGDDEPGADHVVVLSYALWQRRFGGARSALGATVRLDGEPYTVVGVMPPTFRFAPFWATRSELWAPLALGARAESRGGQSLRVFARLAPGATLDAARADVASVAARLEREFPGTNRDVAVVPLTEKVVGDVRPMLLVLSGAVTLVLLIAGANVAHMLLARGSARAREMAVRGALGATRTALVRQLLAESVVLAAAGGALGLALGAAGVRALVALAPAGLPRVDTVHLDWRVAVATIVVALLTGVACGVVPALRGAADGVSGTLRDGARGTTAGRRQHRGRRALIASEFALSCVLLVGAGLMIRTVAAMQAVDPGLDPRGVLTAIVSVTGSAEATPGRRAAFYEGLVARLAALPGVRAAGAINHVPLAGDEWGMHVTAEGRPVAPGVEAPTATFRVILPGYLRAMGIRVREGRDVAATDRVGATEVVVVNEALARRLWPGESALGKRLTLDGPEDHPPTRTVVGVVRDVVRGEWTEGPQPEAYVPFLQSESYLERPSGAFSAMSIVVKTDGDPARLAPALRAAVASVDRDLPVSEVQTMERIVADATARPRFVLVLLGAFAAVAALLAAVGLYGVTSYAVSRRVREIGVRVALGAARGRVVRLVLGEALGLVALGIALGTLGALAAARLMAGLLFGVGAADPLTFVGVPVLLSIVALAAALGPTRRATAVAPTVALRAE</sequence>
<evidence type="ECO:0000256" key="4">
    <source>
        <dbReference type="ARBA" id="ARBA00022989"/>
    </source>
</evidence>
<keyword evidence="11" id="KW-1185">Reference proteome</keyword>
<dbReference type="InterPro" id="IPR003838">
    <property type="entry name" value="ABC3_permease_C"/>
</dbReference>
<reference evidence="10 11" key="1">
    <citation type="journal article" date="2014" name="Genome Announc.">
        <title>Genome Sequence and Methylome of Soil Bacterium Gemmatirosa kalamazoonensis KBS708T, a Member of the Rarely Cultivated Gemmatimonadetes Phylum.</title>
        <authorList>
            <person name="Debruyn J.M."/>
            <person name="Radosevich M."/>
            <person name="Wommack K.E."/>
            <person name="Polson S.W."/>
            <person name="Hauser L.J."/>
            <person name="Fawaz M.N."/>
            <person name="Korlach J."/>
            <person name="Tsai Y.C."/>
        </authorList>
    </citation>
    <scope>NUCLEOTIDE SEQUENCE [LARGE SCALE GENOMIC DNA]</scope>
    <source>
        <strain evidence="10 11">KBS708</strain>
        <plasmid evidence="11">Plasmid 2</plasmid>
    </source>
</reference>
<dbReference type="AlphaFoldDB" id="W0RSW0"/>
<name>W0RSW0_9BACT</name>
<feature type="transmembrane region" description="Helical" evidence="7">
    <location>
        <begin position="317"/>
        <end position="339"/>
    </location>
</feature>
<dbReference type="InterPro" id="IPR025857">
    <property type="entry name" value="MacB_PCD"/>
</dbReference>
<feature type="transmembrane region" description="Helical" evidence="7">
    <location>
        <begin position="409"/>
        <end position="429"/>
    </location>
</feature>
<dbReference type="HOGENOM" id="CLU_009433_1_0_0"/>
<evidence type="ECO:0000256" key="3">
    <source>
        <dbReference type="ARBA" id="ARBA00022692"/>
    </source>
</evidence>